<evidence type="ECO:0000313" key="3">
    <source>
        <dbReference type="Proteomes" id="UP001207582"/>
    </source>
</evidence>
<dbReference type="RefSeq" id="WP_264771964.1">
    <property type="nucleotide sequence ID" value="NZ_JAPDOG010000008.1"/>
</dbReference>
<dbReference type="Proteomes" id="UP001207582">
    <property type="component" value="Unassembled WGS sequence"/>
</dbReference>
<dbReference type="SMART" id="SM00849">
    <property type="entry name" value="Lactamase_B"/>
    <property type="match status" value="1"/>
</dbReference>
<name>A0ABT3J350_9RHOB</name>
<dbReference type="SUPFAM" id="SSF56281">
    <property type="entry name" value="Metallo-hydrolase/oxidoreductase"/>
    <property type="match status" value="1"/>
</dbReference>
<accession>A0ABT3J350</accession>
<dbReference type="PANTHER" id="PTHR43546">
    <property type="entry name" value="UPF0173 METAL-DEPENDENT HYDROLASE MJ1163-RELATED"/>
    <property type="match status" value="1"/>
</dbReference>
<dbReference type="CDD" id="cd06262">
    <property type="entry name" value="metallo-hydrolase-like_MBL-fold"/>
    <property type="match status" value="1"/>
</dbReference>
<keyword evidence="3" id="KW-1185">Reference proteome</keyword>
<protein>
    <submittedName>
        <fullName evidence="2">MBL fold metallo-hydrolase</fullName>
    </submittedName>
</protein>
<proteinExistence type="predicted"/>
<sequence>MTATLDWYGCATFRLKTQGLTLFLDAYIDRVPGADGPPGASADDIEDCDYILVGHSHFDHIWGADRIALRTGAKVIGSYETVRILANAGVPEDQLLPVSGGETIPLGSGVSVEVYPALHSCLWAGYDDQNPSFDCLGDKHVDYFARRACESDLLSGLGKLSADIDVHMRRSDQGCRGDGGTLCYVIATPEGRLFFKDTPGHWSGIMEKIDADVGILAASGRANVDGEPIQGALNDFLVSEAEFLGLKRVVLCHHDAWLGPIFPGGNVAGIREEFAMRRAGCEVLELEYVDGFDVFSGLMV</sequence>
<evidence type="ECO:0000259" key="1">
    <source>
        <dbReference type="SMART" id="SM00849"/>
    </source>
</evidence>
<reference evidence="2 3" key="1">
    <citation type="submission" date="2022-10" db="EMBL/GenBank/DDBJ databases">
        <title>Defluviimonas sp. CAU 1641 isolated from mud.</title>
        <authorList>
            <person name="Kim W."/>
        </authorList>
    </citation>
    <scope>NUCLEOTIDE SEQUENCE [LARGE SCALE GENOMIC DNA]</scope>
    <source>
        <strain evidence="2 3">CAU 1641</strain>
    </source>
</reference>
<dbReference type="EMBL" id="JAPDOG010000008">
    <property type="protein sequence ID" value="MCW3782097.1"/>
    <property type="molecule type" value="Genomic_DNA"/>
</dbReference>
<evidence type="ECO:0000313" key="2">
    <source>
        <dbReference type="EMBL" id="MCW3782097.1"/>
    </source>
</evidence>
<feature type="domain" description="Metallo-beta-lactamase" evidence="1">
    <location>
        <begin position="9"/>
        <end position="170"/>
    </location>
</feature>
<dbReference type="Gene3D" id="3.60.15.10">
    <property type="entry name" value="Ribonuclease Z/Hydroxyacylglutathione hydrolase-like"/>
    <property type="match status" value="1"/>
</dbReference>
<comment type="caution">
    <text evidence="2">The sequence shown here is derived from an EMBL/GenBank/DDBJ whole genome shotgun (WGS) entry which is preliminary data.</text>
</comment>
<dbReference type="InterPro" id="IPR001279">
    <property type="entry name" value="Metallo-B-lactamas"/>
</dbReference>
<dbReference type="InterPro" id="IPR050114">
    <property type="entry name" value="UPF0173_UPF0282_UlaG_hydrolase"/>
</dbReference>
<dbReference type="Pfam" id="PF12706">
    <property type="entry name" value="Lactamase_B_2"/>
    <property type="match status" value="1"/>
</dbReference>
<gene>
    <name evidence="2" type="ORF">OM960_10890</name>
</gene>
<dbReference type="InterPro" id="IPR036866">
    <property type="entry name" value="RibonucZ/Hydroxyglut_hydro"/>
</dbReference>
<organism evidence="2 3">
    <name type="scientific">Defluviimonas salinarum</name>
    <dbReference type="NCBI Taxonomy" id="2992147"/>
    <lineage>
        <taxon>Bacteria</taxon>
        <taxon>Pseudomonadati</taxon>
        <taxon>Pseudomonadota</taxon>
        <taxon>Alphaproteobacteria</taxon>
        <taxon>Rhodobacterales</taxon>
        <taxon>Paracoccaceae</taxon>
        <taxon>Albidovulum</taxon>
    </lineage>
</organism>